<proteinExistence type="inferred from homology"/>
<dbReference type="AlphaFoldDB" id="A0A1H7EWX3"/>
<reference evidence="3" key="1">
    <citation type="submission" date="2016-10" db="EMBL/GenBank/DDBJ databases">
        <authorList>
            <person name="Varghese N."/>
            <person name="Submissions S."/>
        </authorList>
    </citation>
    <scope>NUCLEOTIDE SEQUENCE [LARGE SCALE GENOMIC DNA]</scope>
    <source>
        <strain evidence="3">DSM 241</strain>
    </source>
</reference>
<evidence type="ECO:0000313" key="3">
    <source>
        <dbReference type="Proteomes" id="UP000199256"/>
    </source>
</evidence>
<dbReference type="FunFam" id="2.30.30.140:FF:000022">
    <property type="entry name" value="Hydrogenase assembly chaperone HybG"/>
    <property type="match status" value="1"/>
</dbReference>
<evidence type="ECO:0000313" key="2">
    <source>
        <dbReference type="EMBL" id="SEK18383.1"/>
    </source>
</evidence>
<name>A0A1H7EWX3_9GAMM</name>
<dbReference type="PROSITE" id="PS01097">
    <property type="entry name" value="HUPF_HYPC"/>
    <property type="match status" value="1"/>
</dbReference>
<dbReference type="SUPFAM" id="SSF159127">
    <property type="entry name" value="HupF/HypC-like"/>
    <property type="match status" value="1"/>
</dbReference>
<dbReference type="GO" id="GO:0005506">
    <property type="term" value="F:iron ion binding"/>
    <property type="evidence" value="ECO:0007669"/>
    <property type="project" value="TreeGrafter"/>
</dbReference>
<comment type="similarity">
    <text evidence="1">Belongs to the HupF/HypC family.</text>
</comment>
<dbReference type="OrthoDB" id="9806017at2"/>
<dbReference type="InterPro" id="IPR019812">
    <property type="entry name" value="Hydgase_assmbl_chp_CS"/>
</dbReference>
<dbReference type="PRINTS" id="PR00445">
    <property type="entry name" value="HUPFHYPC"/>
</dbReference>
<dbReference type="PANTHER" id="PTHR35177">
    <property type="entry name" value="HYDROGENASE MATURATION FACTOR HYBG"/>
    <property type="match status" value="1"/>
</dbReference>
<dbReference type="PANTHER" id="PTHR35177:SF2">
    <property type="entry name" value="HYDROGENASE MATURATION FACTOR HYBG"/>
    <property type="match status" value="1"/>
</dbReference>
<dbReference type="GO" id="GO:0051604">
    <property type="term" value="P:protein maturation"/>
    <property type="evidence" value="ECO:0007669"/>
    <property type="project" value="TreeGrafter"/>
</dbReference>
<dbReference type="GO" id="GO:1902670">
    <property type="term" value="F:carbon dioxide binding"/>
    <property type="evidence" value="ECO:0007669"/>
    <property type="project" value="TreeGrafter"/>
</dbReference>
<dbReference type="EMBL" id="FOAA01000001">
    <property type="protein sequence ID" value="SEK18383.1"/>
    <property type="molecule type" value="Genomic_DNA"/>
</dbReference>
<organism evidence="2 3">
    <name type="scientific">Ectothiorhodospira marina</name>
    <dbReference type="NCBI Taxonomy" id="1396821"/>
    <lineage>
        <taxon>Bacteria</taxon>
        <taxon>Pseudomonadati</taxon>
        <taxon>Pseudomonadota</taxon>
        <taxon>Gammaproteobacteria</taxon>
        <taxon>Chromatiales</taxon>
        <taxon>Ectothiorhodospiraceae</taxon>
        <taxon>Ectothiorhodospira</taxon>
    </lineage>
</organism>
<keyword evidence="3" id="KW-1185">Reference proteome</keyword>
<evidence type="ECO:0000256" key="1">
    <source>
        <dbReference type="ARBA" id="ARBA00006018"/>
    </source>
</evidence>
<protein>
    <submittedName>
        <fullName evidence="2">Hydrogenase expression/formation protein HypC</fullName>
    </submittedName>
</protein>
<gene>
    <name evidence="2" type="ORF">SAMN05444515_10112</name>
</gene>
<sequence length="82" mass="8805">MCLAVPVRIDALVDDQTATANLGGIRKNINIALVDDLQVGDYVILHVGVALKKLDQEEADKTLALFGELEALEHAQGHESTP</sequence>
<accession>A0A1H7EWX3</accession>
<dbReference type="InterPro" id="IPR001109">
    <property type="entry name" value="Hydrogenase_HupF/HypC"/>
</dbReference>
<dbReference type="STRING" id="1396821.SAMN05444515_10112"/>
<dbReference type="Proteomes" id="UP000199256">
    <property type="component" value="Unassembled WGS sequence"/>
</dbReference>
<dbReference type="Gene3D" id="2.30.30.140">
    <property type="match status" value="1"/>
</dbReference>
<dbReference type="Pfam" id="PF01455">
    <property type="entry name" value="HupF_HypC"/>
    <property type="match status" value="1"/>
</dbReference>
<dbReference type="NCBIfam" id="TIGR00074">
    <property type="entry name" value="hypC_hupF"/>
    <property type="match status" value="1"/>
</dbReference>